<dbReference type="Proteomes" id="UP000694388">
    <property type="component" value="Unplaced"/>
</dbReference>
<feature type="region of interest" description="Disordered" evidence="6">
    <location>
        <begin position="72"/>
        <end position="92"/>
    </location>
</feature>
<dbReference type="GO" id="GO:0005829">
    <property type="term" value="C:cytosol"/>
    <property type="evidence" value="ECO:0007669"/>
    <property type="project" value="TreeGrafter"/>
</dbReference>
<dbReference type="EC" id="2.7.11.1" evidence="2"/>
<evidence type="ECO:0000313" key="8">
    <source>
        <dbReference type="Ensembl" id="ENSEBUP00000016232.1"/>
    </source>
</evidence>
<feature type="domain" description="CNH" evidence="7">
    <location>
        <begin position="381"/>
        <end position="668"/>
    </location>
</feature>
<evidence type="ECO:0000256" key="2">
    <source>
        <dbReference type="ARBA" id="ARBA00012513"/>
    </source>
</evidence>
<evidence type="ECO:0000313" key="9">
    <source>
        <dbReference type="Proteomes" id="UP000694388"/>
    </source>
</evidence>
<dbReference type="PANTHER" id="PTHR47096:SF1">
    <property type="entry name" value="MISSHAPEN LIKE KINASE 1"/>
    <property type="match status" value="1"/>
</dbReference>
<evidence type="ECO:0000256" key="5">
    <source>
        <dbReference type="ARBA" id="ARBA00022777"/>
    </source>
</evidence>
<keyword evidence="3" id="KW-0723">Serine/threonine-protein kinase</keyword>
<keyword evidence="5" id="KW-0418">Kinase</keyword>
<reference evidence="8" key="1">
    <citation type="submission" date="2025-08" db="UniProtKB">
        <authorList>
            <consortium name="Ensembl"/>
        </authorList>
    </citation>
    <scope>IDENTIFICATION</scope>
</reference>
<keyword evidence="9" id="KW-1185">Reference proteome</keyword>
<dbReference type="GO" id="GO:0004674">
    <property type="term" value="F:protein serine/threonine kinase activity"/>
    <property type="evidence" value="ECO:0007669"/>
    <property type="project" value="UniProtKB-KW"/>
</dbReference>
<accession>A0A8C4QKF4</accession>
<keyword evidence="4" id="KW-0808">Transferase</keyword>
<organism evidence="8 9">
    <name type="scientific">Eptatretus burgeri</name>
    <name type="common">Inshore hagfish</name>
    <dbReference type="NCBI Taxonomy" id="7764"/>
    <lineage>
        <taxon>Eukaryota</taxon>
        <taxon>Metazoa</taxon>
        <taxon>Chordata</taxon>
        <taxon>Craniata</taxon>
        <taxon>Vertebrata</taxon>
        <taxon>Cyclostomata</taxon>
        <taxon>Myxini</taxon>
        <taxon>Myxiniformes</taxon>
        <taxon>Myxinidae</taxon>
        <taxon>Eptatretinae</taxon>
        <taxon>Eptatretus</taxon>
    </lineage>
</organism>
<dbReference type="PANTHER" id="PTHR47096">
    <property type="entry name" value="MISSHAPEN LIKE KINASE 1"/>
    <property type="match status" value="1"/>
</dbReference>
<feature type="compositionally biased region" description="Basic and acidic residues" evidence="6">
    <location>
        <begin position="72"/>
        <end position="81"/>
    </location>
</feature>
<comment type="similarity">
    <text evidence="1">Belongs to the protein kinase superfamily. STE Ser/Thr protein kinase family. STE20 subfamily.</text>
</comment>
<evidence type="ECO:0000256" key="4">
    <source>
        <dbReference type="ARBA" id="ARBA00022679"/>
    </source>
</evidence>
<protein>
    <recommendedName>
        <fullName evidence="2">non-specific serine/threonine protein kinase</fullName>
        <ecNumber evidence="2">2.7.11.1</ecNumber>
    </recommendedName>
</protein>
<sequence length="693" mass="77156">MRDFQRIQQKEWLVLGGAKSPAVTIQQSENEADRVVKECKNALHNISQDGPPLPGPTIRADVKVKPAWAKQVEERSKRNGKEFSPTINQPRQHPMITRSISVPTPKSKQPLPARAAVVIPPELPATSHCVCEAMATRQSNALSKLQDDASKHNAGFLRQRGASEDLPHNREEVLIKRRSMSTGSPLEGLPEIFETFGLGKEKGSRNPLNGRNTQYSSSSEDSDNEQMAQDGTIPVRGMKELRHIAGKAGASSRQSPFSRKGGSFSGKGQMHGGKQIGGGAHEAWPDLLPQIPRFHTPSSPRVTPFALHGEQPIQRLPSRTASTPAFFGSNQAEQTASPSPPAGSEYVLGRKRKGSLVNVNPVNARVHSDAPIIRKYKKRFSSEILCGALWGVNLLVGTESGLQFLDRSGGGEVYSLINHRRFQQIDVLEGLNILITISGKKNKLRVYYLSWLRNKILHNDPEVQRRQGWVSIGDLQGCVHCKVVRYERIRFLVVALRSAVEVYAWAPKPYHKFMAFKSFPNLPVRPMLVDLTVVESMRLVVVFGSMNGFHSLDLDSGEVQDIVHMHNVGPSARPQAIVVLPNSCGCHLLLCFGHRVMYFSILGQRVNHTELCWDERPTHIVHIGSTRLLGWGERALEVRSMLSGHLEMFFMHRGTQRLHFLCERNDKVFFASGRSNGNQVYILDLSQNSNMNS</sequence>
<evidence type="ECO:0000256" key="3">
    <source>
        <dbReference type="ARBA" id="ARBA00022527"/>
    </source>
</evidence>
<feature type="region of interest" description="Disordered" evidence="6">
    <location>
        <begin position="198"/>
        <end position="227"/>
    </location>
</feature>
<evidence type="ECO:0000256" key="1">
    <source>
        <dbReference type="ARBA" id="ARBA00008874"/>
    </source>
</evidence>
<proteinExistence type="inferred from homology"/>
<evidence type="ECO:0000256" key="6">
    <source>
        <dbReference type="SAM" id="MobiDB-lite"/>
    </source>
</evidence>
<reference evidence="8" key="2">
    <citation type="submission" date="2025-09" db="UniProtKB">
        <authorList>
            <consortium name="Ensembl"/>
        </authorList>
    </citation>
    <scope>IDENTIFICATION</scope>
</reference>
<dbReference type="SMART" id="SM00036">
    <property type="entry name" value="CNH"/>
    <property type="match status" value="1"/>
</dbReference>
<name>A0A8C4QKF4_EPTBU</name>
<dbReference type="Pfam" id="PF00780">
    <property type="entry name" value="CNH"/>
    <property type="match status" value="1"/>
</dbReference>
<dbReference type="InterPro" id="IPR051700">
    <property type="entry name" value="STE20_Ser-Thr_kinase"/>
</dbReference>
<dbReference type="InterPro" id="IPR001180">
    <property type="entry name" value="CNH_dom"/>
</dbReference>
<dbReference type="PROSITE" id="PS50219">
    <property type="entry name" value="CNH"/>
    <property type="match status" value="1"/>
</dbReference>
<feature type="compositionally biased region" description="Polar residues" evidence="6">
    <location>
        <begin position="206"/>
        <end position="227"/>
    </location>
</feature>
<dbReference type="GeneTree" id="ENSGT00950000183196"/>
<evidence type="ECO:0000259" key="7">
    <source>
        <dbReference type="PROSITE" id="PS50219"/>
    </source>
</evidence>
<feature type="region of interest" description="Disordered" evidence="6">
    <location>
        <begin position="247"/>
        <end position="274"/>
    </location>
</feature>
<feature type="compositionally biased region" description="Gly residues" evidence="6">
    <location>
        <begin position="263"/>
        <end position="274"/>
    </location>
</feature>
<dbReference type="Ensembl" id="ENSEBUT00000016808.1">
    <property type="protein sequence ID" value="ENSEBUP00000016232.1"/>
    <property type="gene ID" value="ENSEBUG00000010191.1"/>
</dbReference>
<dbReference type="AlphaFoldDB" id="A0A8C4QKF4"/>